<organism evidence="2 3">
    <name type="scientific">Bacillus cereus</name>
    <dbReference type="NCBI Taxonomy" id="1396"/>
    <lineage>
        <taxon>Bacteria</taxon>
        <taxon>Bacillati</taxon>
        <taxon>Bacillota</taxon>
        <taxon>Bacilli</taxon>
        <taxon>Bacillales</taxon>
        <taxon>Bacillaceae</taxon>
        <taxon>Bacillus</taxon>
        <taxon>Bacillus cereus group</taxon>
    </lineage>
</organism>
<comment type="caution">
    <text evidence="2">The sequence shown here is derived from an EMBL/GenBank/DDBJ whole genome shotgun (WGS) entry which is preliminary data.</text>
</comment>
<feature type="domain" description="DJ-1/PfpI" evidence="1">
    <location>
        <begin position="2"/>
        <end position="161"/>
    </location>
</feature>
<dbReference type="RefSeq" id="WP_098522917.1">
    <property type="nucleotide sequence ID" value="NZ_NUYJ01000035.1"/>
</dbReference>
<dbReference type="Pfam" id="PF01965">
    <property type="entry name" value="DJ-1_PfpI"/>
    <property type="match status" value="1"/>
</dbReference>
<dbReference type="PANTHER" id="PTHR48094:SF12">
    <property type="entry name" value="PARKINSON DISEASE PROTEIN 7 HOMOLOG"/>
    <property type="match status" value="1"/>
</dbReference>
<dbReference type="Gene3D" id="3.40.50.880">
    <property type="match status" value="1"/>
</dbReference>
<dbReference type="EMBL" id="NVBO01000144">
    <property type="protein sequence ID" value="PFR99142.1"/>
    <property type="molecule type" value="Genomic_DNA"/>
</dbReference>
<evidence type="ECO:0000259" key="1">
    <source>
        <dbReference type="Pfam" id="PF01965"/>
    </source>
</evidence>
<protein>
    <submittedName>
        <fullName evidence="2">Glutamine amidotransferase</fullName>
    </submittedName>
</protein>
<dbReference type="GO" id="GO:0005737">
    <property type="term" value="C:cytoplasm"/>
    <property type="evidence" value="ECO:0007669"/>
    <property type="project" value="TreeGrafter"/>
</dbReference>
<reference evidence="2 3" key="1">
    <citation type="submission" date="2017-09" db="EMBL/GenBank/DDBJ databases">
        <title>Large-scale bioinformatics analysis of Bacillus genomes uncovers conserved roles of natural products in bacterial physiology.</title>
        <authorList>
            <consortium name="Agbiome Team Llc"/>
            <person name="Bleich R.M."/>
            <person name="Grubbs K.J."/>
            <person name="Santa Maria K.C."/>
            <person name="Allen S.E."/>
            <person name="Farag S."/>
            <person name="Shank E.A."/>
            <person name="Bowers A."/>
        </authorList>
    </citation>
    <scope>NUCLEOTIDE SEQUENCE [LARGE SCALE GENOMIC DNA]</scope>
    <source>
        <strain evidence="2 3">AFS067272</strain>
    </source>
</reference>
<dbReference type="InterPro" id="IPR002818">
    <property type="entry name" value="DJ-1/PfpI"/>
</dbReference>
<accession>A0AA44Q956</accession>
<keyword evidence="2" id="KW-0315">Glutamine amidotransferase</keyword>
<evidence type="ECO:0000313" key="3">
    <source>
        <dbReference type="Proteomes" id="UP000226357"/>
    </source>
</evidence>
<dbReference type="AlphaFoldDB" id="A0AA44Q956"/>
<name>A0AA44Q956_BACCE</name>
<dbReference type="InterPro" id="IPR050325">
    <property type="entry name" value="Prot/Nucl_acid_deglycase"/>
</dbReference>
<gene>
    <name evidence="2" type="ORF">COK38_16985</name>
</gene>
<sequence length="192" mass="21389">MKKILLFIYPTFAEFEVTVATALLKDDYKIETVGVTKNIITSETGLQVQPHLEITEVHADDYEGIIIPGGDVIHIKDAKELFSIVRQFYKKEKLVAAICAGPFVLATAGVLKDIPYTVTLDYSKIDCFPIGNFIYKNVVIYKNIITAQGHGFVEFGVAIAEYLGVMNKHKGNVYRGKGNILMEKLLAQTVEE</sequence>
<dbReference type="Proteomes" id="UP000226357">
    <property type="component" value="Unassembled WGS sequence"/>
</dbReference>
<dbReference type="InterPro" id="IPR029062">
    <property type="entry name" value="Class_I_gatase-like"/>
</dbReference>
<proteinExistence type="predicted"/>
<dbReference type="PANTHER" id="PTHR48094">
    <property type="entry name" value="PROTEIN/NUCLEIC ACID DEGLYCASE DJ-1-RELATED"/>
    <property type="match status" value="1"/>
</dbReference>
<dbReference type="SUPFAM" id="SSF52317">
    <property type="entry name" value="Class I glutamine amidotransferase-like"/>
    <property type="match status" value="1"/>
</dbReference>
<evidence type="ECO:0000313" key="2">
    <source>
        <dbReference type="EMBL" id="PFR99142.1"/>
    </source>
</evidence>